<organism evidence="7">
    <name type="scientific">marine metagenome</name>
    <dbReference type="NCBI Taxonomy" id="408172"/>
    <lineage>
        <taxon>unclassified sequences</taxon>
        <taxon>metagenomes</taxon>
        <taxon>ecological metagenomes</taxon>
    </lineage>
</organism>
<dbReference type="EMBL" id="UINC01005673">
    <property type="protein sequence ID" value="SVA22820.1"/>
    <property type="molecule type" value="Genomic_DNA"/>
</dbReference>
<evidence type="ECO:0000259" key="6">
    <source>
        <dbReference type="Pfam" id="PF00155"/>
    </source>
</evidence>
<evidence type="ECO:0000256" key="1">
    <source>
        <dbReference type="ARBA" id="ARBA00001933"/>
    </source>
</evidence>
<reference evidence="7" key="1">
    <citation type="submission" date="2018-05" db="EMBL/GenBank/DDBJ databases">
        <authorList>
            <person name="Lanie J.A."/>
            <person name="Ng W.-L."/>
            <person name="Kazmierczak K.M."/>
            <person name="Andrzejewski T.M."/>
            <person name="Davidsen T.M."/>
            <person name="Wayne K.J."/>
            <person name="Tettelin H."/>
            <person name="Glass J.I."/>
            <person name="Rusch D."/>
            <person name="Podicherti R."/>
            <person name="Tsui H.-C.T."/>
            <person name="Winkler M.E."/>
        </authorList>
    </citation>
    <scope>NUCLEOTIDE SEQUENCE</scope>
</reference>
<dbReference type="GO" id="GO:0030170">
    <property type="term" value="F:pyridoxal phosphate binding"/>
    <property type="evidence" value="ECO:0007669"/>
    <property type="project" value="InterPro"/>
</dbReference>
<dbReference type="AlphaFoldDB" id="A0A381U3J7"/>
<dbReference type="PANTHER" id="PTHR46383:SF1">
    <property type="entry name" value="ASPARTATE AMINOTRANSFERASE"/>
    <property type="match status" value="1"/>
</dbReference>
<dbReference type="GO" id="GO:0006520">
    <property type="term" value="P:amino acid metabolic process"/>
    <property type="evidence" value="ECO:0007669"/>
    <property type="project" value="InterPro"/>
</dbReference>
<dbReference type="Pfam" id="PF00155">
    <property type="entry name" value="Aminotran_1_2"/>
    <property type="match status" value="1"/>
</dbReference>
<protein>
    <recommendedName>
        <fullName evidence="6">Aminotransferase class I/classII large domain-containing protein</fullName>
    </recommendedName>
</protein>
<evidence type="ECO:0000313" key="7">
    <source>
        <dbReference type="EMBL" id="SVA22820.1"/>
    </source>
</evidence>
<keyword evidence="4" id="KW-0808">Transferase</keyword>
<evidence type="ECO:0000256" key="5">
    <source>
        <dbReference type="ARBA" id="ARBA00022898"/>
    </source>
</evidence>
<comment type="similarity">
    <text evidence="2">Belongs to the class-I pyridoxal-phosphate-dependent aminotransferase family.</text>
</comment>
<dbReference type="InterPro" id="IPR015421">
    <property type="entry name" value="PyrdxlP-dep_Trfase_major"/>
</dbReference>
<keyword evidence="3" id="KW-0032">Aminotransferase</keyword>
<sequence>MVTRAAEMRSQGVNVINLSVGEPDFNTPYHIRRAAKEAMDNGFTKYTSGQGILEFREAICNKLKKENGIEYTPENILVSNGEKQSLYNVCQALFDADDKVVVFAPYWVSFPEFVRLSNAEPLVINTLSNKNYEPDFKDLALKNSSQIKGVIMNSPSNPTGGIWGEESIIHLLRLAKEKEWVIISDECYERLVYDGHFISTEKLNRDHNIGASVITCISLSKTYSMTGWRIGYAAGPIPIIKAMSKIQGQSTSCANSIGQMAGIAALSGDQSCVIEMRDEFLKRRNMMVRLLNELPGVNCTMPGGAFYTFPDFSAYIDRTGNNEILKDTFSISEYILNNTQVVTVPGDGFGAPGHIRFSYATSMEIIEKGIAQVKKALSYII</sequence>
<dbReference type="PROSITE" id="PS00105">
    <property type="entry name" value="AA_TRANSFER_CLASS_1"/>
    <property type="match status" value="1"/>
</dbReference>
<comment type="cofactor">
    <cofactor evidence="1">
        <name>pyridoxal 5'-phosphate</name>
        <dbReference type="ChEBI" id="CHEBI:597326"/>
    </cofactor>
</comment>
<proteinExistence type="inferred from homology"/>
<dbReference type="GO" id="GO:0008483">
    <property type="term" value="F:transaminase activity"/>
    <property type="evidence" value="ECO:0007669"/>
    <property type="project" value="UniProtKB-KW"/>
</dbReference>
<dbReference type="InterPro" id="IPR050596">
    <property type="entry name" value="AspAT/PAT-like"/>
</dbReference>
<dbReference type="PANTHER" id="PTHR46383">
    <property type="entry name" value="ASPARTATE AMINOTRANSFERASE"/>
    <property type="match status" value="1"/>
</dbReference>
<keyword evidence="5" id="KW-0663">Pyridoxal phosphate</keyword>
<dbReference type="Gene3D" id="3.40.640.10">
    <property type="entry name" value="Type I PLP-dependent aspartate aminotransferase-like (Major domain)"/>
    <property type="match status" value="1"/>
</dbReference>
<accession>A0A381U3J7</accession>
<evidence type="ECO:0000256" key="4">
    <source>
        <dbReference type="ARBA" id="ARBA00022679"/>
    </source>
</evidence>
<dbReference type="InterPro" id="IPR004839">
    <property type="entry name" value="Aminotransferase_I/II_large"/>
</dbReference>
<name>A0A381U3J7_9ZZZZ</name>
<dbReference type="InterPro" id="IPR015422">
    <property type="entry name" value="PyrdxlP-dep_Trfase_small"/>
</dbReference>
<evidence type="ECO:0000256" key="3">
    <source>
        <dbReference type="ARBA" id="ARBA00022576"/>
    </source>
</evidence>
<dbReference type="Gene3D" id="3.90.1150.10">
    <property type="entry name" value="Aspartate Aminotransferase, domain 1"/>
    <property type="match status" value="1"/>
</dbReference>
<evidence type="ECO:0000256" key="2">
    <source>
        <dbReference type="ARBA" id="ARBA00007441"/>
    </source>
</evidence>
<dbReference type="SUPFAM" id="SSF53383">
    <property type="entry name" value="PLP-dependent transferases"/>
    <property type="match status" value="1"/>
</dbReference>
<feature type="domain" description="Aminotransferase class I/classII large" evidence="6">
    <location>
        <begin position="14"/>
        <end position="369"/>
    </location>
</feature>
<dbReference type="InterPro" id="IPR015424">
    <property type="entry name" value="PyrdxlP-dep_Trfase"/>
</dbReference>
<dbReference type="CDD" id="cd00609">
    <property type="entry name" value="AAT_like"/>
    <property type="match status" value="1"/>
</dbReference>
<gene>
    <name evidence="7" type="ORF">METZ01_LOCUS75674</name>
</gene>
<dbReference type="InterPro" id="IPR004838">
    <property type="entry name" value="NHTrfase_class1_PyrdxlP-BS"/>
</dbReference>